<dbReference type="Proteomes" id="UP000317243">
    <property type="component" value="Unassembled WGS sequence"/>
</dbReference>
<protein>
    <submittedName>
        <fullName evidence="1">Uncharacterized protein</fullName>
    </submittedName>
</protein>
<sequence length="137" mass="15885">MILNAQVALIVRELISMDLREELKPQLDEIANVHEQHCRFLSKFVFFQDLETAALSALQRVSQLLRRSHRNFPERNRLQQTLADWNAVESELEAAVRKASVSIGGRFQSLLRTHQEFARRRTQLIEEIQGETSETSV</sequence>
<comment type="caution">
    <text evidence="1">The sequence shown here is derived from an EMBL/GenBank/DDBJ whole genome shotgun (WGS) entry which is preliminary data.</text>
</comment>
<gene>
    <name evidence="1" type="ORF">KOR42_25420</name>
</gene>
<accession>A0A5C5XA09</accession>
<name>A0A5C5XA09_9PLAN</name>
<organism evidence="1 2">
    <name type="scientific">Thalassoglobus neptunius</name>
    <dbReference type="NCBI Taxonomy" id="1938619"/>
    <lineage>
        <taxon>Bacteria</taxon>
        <taxon>Pseudomonadati</taxon>
        <taxon>Planctomycetota</taxon>
        <taxon>Planctomycetia</taxon>
        <taxon>Planctomycetales</taxon>
        <taxon>Planctomycetaceae</taxon>
        <taxon>Thalassoglobus</taxon>
    </lineage>
</organism>
<evidence type="ECO:0000313" key="2">
    <source>
        <dbReference type="Proteomes" id="UP000317243"/>
    </source>
</evidence>
<proteinExistence type="predicted"/>
<reference evidence="1 2" key="1">
    <citation type="submission" date="2019-02" db="EMBL/GenBank/DDBJ databases">
        <title>Deep-cultivation of Planctomycetes and their phenomic and genomic characterization uncovers novel biology.</title>
        <authorList>
            <person name="Wiegand S."/>
            <person name="Jogler M."/>
            <person name="Boedeker C."/>
            <person name="Pinto D."/>
            <person name="Vollmers J."/>
            <person name="Rivas-Marin E."/>
            <person name="Kohn T."/>
            <person name="Peeters S.H."/>
            <person name="Heuer A."/>
            <person name="Rast P."/>
            <person name="Oberbeckmann S."/>
            <person name="Bunk B."/>
            <person name="Jeske O."/>
            <person name="Meyerdierks A."/>
            <person name="Storesund J.E."/>
            <person name="Kallscheuer N."/>
            <person name="Luecker S."/>
            <person name="Lage O.M."/>
            <person name="Pohl T."/>
            <person name="Merkel B.J."/>
            <person name="Hornburger P."/>
            <person name="Mueller R.-W."/>
            <person name="Bruemmer F."/>
            <person name="Labrenz M."/>
            <person name="Spormann A.M."/>
            <person name="Op Den Camp H."/>
            <person name="Overmann J."/>
            <person name="Amann R."/>
            <person name="Jetten M.S.M."/>
            <person name="Mascher T."/>
            <person name="Medema M.H."/>
            <person name="Devos D.P."/>
            <person name="Kaster A.-K."/>
            <person name="Ovreas L."/>
            <person name="Rohde M."/>
            <person name="Galperin M.Y."/>
            <person name="Jogler C."/>
        </authorList>
    </citation>
    <scope>NUCLEOTIDE SEQUENCE [LARGE SCALE GENOMIC DNA]</scope>
    <source>
        <strain evidence="1 2">KOR42</strain>
    </source>
</reference>
<evidence type="ECO:0000313" key="1">
    <source>
        <dbReference type="EMBL" id="TWT59153.1"/>
    </source>
</evidence>
<dbReference type="EMBL" id="SIHI01000001">
    <property type="protein sequence ID" value="TWT59153.1"/>
    <property type="molecule type" value="Genomic_DNA"/>
</dbReference>
<keyword evidence="2" id="KW-1185">Reference proteome</keyword>
<dbReference type="AlphaFoldDB" id="A0A5C5XA09"/>